<accession>A0A2D4K1U0</accession>
<evidence type="ECO:0000313" key="1">
    <source>
        <dbReference type="EMBL" id="LAB02676.1"/>
    </source>
</evidence>
<proteinExistence type="predicted"/>
<reference evidence="1" key="2">
    <citation type="submission" date="2017-11" db="EMBL/GenBank/DDBJ databases">
        <title>Coralsnake Venomics: Analyses of Venom Gland Transcriptomes and Proteomes of Six Brazilian Taxa.</title>
        <authorList>
            <person name="Aird S.D."/>
            <person name="Jorge da Silva N."/>
            <person name="Qiu L."/>
            <person name="Villar-Briones A."/>
            <person name="Aparecida-Saddi V."/>
            <person name="Campos-Telles M.P."/>
            <person name="Grau M."/>
            <person name="Mikheyev A.S."/>
        </authorList>
    </citation>
    <scope>NUCLEOTIDE SEQUENCE</scope>
    <source>
        <tissue evidence="1">Venom_gland</tissue>
    </source>
</reference>
<dbReference type="EMBL" id="IACL01018210">
    <property type="protein sequence ID" value="LAB02676.1"/>
    <property type="molecule type" value="Transcribed_RNA"/>
</dbReference>
<name>A0A2D4K1U0_9SAUR</name>
<sequence>MHFLFHNYAEKARNFPSEEPLRCDNNLISFDQPKLIQFKNRWLAKYKLATIITNYASKLQTHLIKKILLIHNVYVSFGHFFIRAERRQMEHYSDRCTDL</sequence>
<protein>
    <submittedName>
        <fullName evidence="1">Uncharacterized protein</fullName>
    </submittedName>
</protein>
<organism evidence="1">
    <name type="scientific">Micrurus paraensis</name>
    <dbReference type="NCBI Taxonomy" id="1970185"/>
    <lineage>
        <taxon>Eukaryota</taxon>
        <taxon>Metazoa</taxon>
        <taxon>Chordata</taxon>
        <taxon>Craniata</taxon>
        <taxon>Vertebrata</taxon>
        <taxon>Euteleostomi</taxon>
        <taxon>Lepidosauria</taxon>
        <taxon>Squamata</taxon>
        <taxon>Bifurcata</taxon>
        <taxon>Unidentata</taxon>
        <taxon>Episquamata</taxon>
        <taxon>Toxicofera</taxon>
        <taxon>Serpentes</taxon>
        <taxon>Colubroidea</taxon>
        <taxon>Elapidae</taxon>
        <taxon>Elapinae</taxon>
        <taxon>Micrurus</taxon>
    </lineage>
</organism>
<dbReference type="AlphaFoldDB" id="A0A2D4K1U0"/>
<reference evidence="1" key="1">
    <citation type="submission" date="2017-07" db="EMBL/GenBank/DDBJ databases">
        <authorList>
            <person name="Mikheyev A."/>
            <person name="Grau M."/>
        </authorList>
    </citation>
    <scope>NUCLEOTIDE SEQUENCE</scope>
    <source>
        <tissue evidence="1">Venom_gland</tissue>
    </source>
</reference>